<sequence>MSWSNGDWQAKQEQFRNAAYLKESLIQEAQQLAHSDDFRSAGPRMKQLSAEFKNAGFAGKDENQRLWDEFSHARSTFYERQNQYYEQRDLEAQRNASQKRRIISELQSLLGAQDFREPGQRAKSLHAEWKAIGFAGHDENQMLNDQYYSIRNEFYEQSRLHWEQRSMEMELNKNNRMRLVDQAEFIADHPDPKSMSGDMRTLLQQWREQRGPLKKEDREELNRRFWAAKDRFYSRRDAQFTQG</sequence>
<dbReference type="AlphaFoldDB" id="A0A0A2DMI8"/>
<accession>A0A0A2DMI8</accession>
<dbReference type="EMBL" id="JRVJ01000003">
    <property type="protein sequence ID" value="KGM19149.1"/>
    <property type="molecule type" value="Genomic_DNA"/>
</dbReference>
<evidence type="ECO:0000313" key="2">
    <source>
        <dbReference type="Proteomes" id="UP000030145"/>
    </source>
</evidence>
<reference evidence="1 2" key="1">
    <citation type="submission" date="2014-10" db="EMBL/GenBank/DDBJ databases">
        <title>Whole Genome sequence of Corynebacterium auriscanis strain CIP 106629.</title>
        <authorList>
            <person name="Hassan S.S."/>
            <person name="Jamal S.B."/>
            <person name="Tiwari S."/>
            <person name="Oliveira L.D.C."/>
            <person name="Souza F."/>
            <person name="Mariano D.C."/>
            <person name="Almeida S."/>
            <person name="Dorella F."/>
            <person name="Pereira F."/>
            <person name="Carvalho A."/>
            <person name="Leal C.A."/>
            <person name="Soares S.D.C."/>
            <person name="Figueiredo H.C."/>
            <person name="Silva A."/>
            <person name="Azevedo V.A."/>
        </authorList>
    </citation>
    <scope>NUCLEOTIDE SEQUENCE [LARGE SCALE GENOMIC DNA]</scope>
    <source>
        <strain evidence="1 2">CIP 106629</strain>
    </source>
</reference>
<organism evidence="1 2">
    <name type="scientific">Corynebacterium auriscanis</name>
    <dbReference type="NCBI Taxonomy" id="99807"/>
    <lineage>
        <taxon>Bacteria</taxon>
        <taxon>Bacillati</taxon>
        <taxon>Actinomycetota</taxon>
        <taxon>Actinomycetes</taxon>
        <taxon>Mycobacteriales</taxon>
        <taxon>Corynebacteriaceae</taxon>
        <taxon>Corynebacterium</taxon>
    </lineage>
</organism>
<dbReference type="Proteomes" id="UP000030145">
    <property type="component" value="Unassembled WGS sequence"/>
</dbReference>
<proteinExistence type="predicted"/>
<dbReference type="RefSeq" id="WP_035113359.1">
    <property type="nucleotide sequence ID" value="NZ_CP047046.1"/>
</dbReference>
<name>A0A0A2DMI8_9CORY</name>
<keyword evidence="2" id="KW-1185">Reference proteome</keyword>
<dbReference type="GeneID" id="300552621"/>
<dbReference type="Pfam" id="PF03993">
    <property type="entry name" value="DUF349"/>
    <property type="match status" value="3"/>
</dbReference>
<evidence type="ECO:0000313" key="1">
    <source>
        <dbReference type="EMBL" id="KGM19149.1"/>
    </source>
</evidence>
<evidence type="ECO:0008006" key="3">
    <source>
        <dbReference type="Google" id="ProtNLM"/>
    </source>
</evidence>
<dbReference type="InterPro" id="IPR007139">
    <property type="entry name" value="DUF349"/>
</dbReference>
<comment type="caution">
    <text evidence="1">The sequence shown here is derived from an EMBL/GenBank/DDBJ whole genome shotgun (WGS) entry which is preliminary data.</text>
</comment>
<protein>
    <recommendedName>
        <fullName evidence="3">DUF349 domain-containing protein</fullName>
    </recommendedName>
</protein>
<gene>
    <name evidence="1" type="ORF">MA47_03075</name>
</gene>